<comment type="caution">
    <text evidence="3">The sequence shown here is derived from an EMBL/GenBank/DDBJ whole genome shotgun (WGS) entry which is preliminary data.</text>
</comment>
<name>A0ABM9ML72_9LACO</name>
<sequence length="264" mass="30073">MSENQAVAQHFDDEERAFVAQVLDWLTQASQDYQLVLTHFLNPRERHIVSIIVGDRTDIQVHSYGIFDRAEKKRLVIAPEFFEVGRQDFEELLLQIRFAKKFINLRHKDLLGALLAAGVNRSVIGDIVVDQDLGLAQLAVEKSHQIFLTQTVDQIGKAKVHFEQVADSKALVPAVDEEERFVLIPSLRLDAVIAACFGISRTQVSEMISRGFVSVNWVKNDDASRLMHRQDVVSVRKYGRIRLQSLAGQSKRDKIKAVFQIIRR</sequence>
<dbReference type="InterPro" id="IPR048443">
    <property type="entry name" value="RqcP2_N"/>
</dbReference>
<keyword evidence="1" id="KW-0694">RNA-binding</keyword>
<dbReference type="Gene3D" id="3.10.290.10">
    <property type="entry name" value="RNA-binding S4 domain"/>
    <property type="match status" value="1"/>
</dbReference>
<dbReference type="Gene3D" id="3.30.1370.160">
    <property type="match status" value="1"/>
</dbReference>
<protein>
    <submittedName>
        <fullName evidence="3">Contains S4-like domain (YlmH)</fullName>
    </submittedName>
</protein>
<evidence type="ECO:0000313" key="4">
    <source>
        <dbReference type="Proteomes" id="UP001314261"/>
    </source>
</evidence>
<evidence type="ECO:0000256" key="1">
    <source>
        <dbReference type="PROSITE-ProRule" id="PRU00182"/>
    </source>
</evidence>
<dbReference type="Gene3D" id="3.30.70.330">
    <property type="match status" value="1"/>
</dbReference>
<dbReference type="CDD" id="cd00165">
    <property type="entry name" value="S4"/>
    <property type="match status" value="1"/>
</dbReference>
<dbReference type="InterPro" id="IPR040591">
    <property type="entry name" value="RqcP2_RBD"/>
</dbReference>
<dbReference type="Pfam" id="PF17774">
    <property type="entry name" value="YlmH_RBD"/>
    <property type="match status" value="1"/>
</dbReference>
<reference evidence="3 4" key="1">
    <citation type="submission" date="2023-10" db="EMBL/GenBank/DDBJ databases">
        <authorList>
            <person name="Botero Cardona J."/>
        </authorList>
    </citation>
    <scope>NUCLEOTIDE SEQUENCE [LARGE SCALE GENOMIC DNA]</scope>
    <source>
        <strain evidence="3 4">R-54839</strain>
    </source>
</reference>
<dbReference type="EMBL" id="CAUZLR010000001">
    <property type="protein sequence ID" value="CAK1223827.1"/>
    <property type="molecule type" value="Genomic_DNA"/>
</dbReference>
<dbReference type="PANTHER" id="PTHR13633:SF3">
    <property type="entry name" value="MITOCHONDRIAL TRANSCRIPTION RESCUE FACTOR 1"/>
    <property type="match status" value="1"/>
</dbReference>
<feature type="domain" description="RNA-binding S4" evidence="2">
    <location>
        <begin position="187"/>
        <end position="247"/>
    </location>
</feature>
<dbReference type="SUPFAM" id="SSF55174">
    <property type="entry name" value="Alpha-L RNA-binding motif"/>
    <property type="match status" value="1"/>
</dbReference>
<gene>
    <name evidence="3" type="ORF">R54839_PPFHFPJH_00091</name>
</gene>
<evidence type="ECO:0000259" key="2">
    <source>
        <dbReference type="SMART" id="SM00363"/>
    </source>
</evidence>
<dbReference type="PROSITE" id="PS50889">
    <property type="entry name" value="S4"/>
    <property type="match status" value="1"/>
</dbReference>
<dbReference type="SMART" id="SM00363">
    <property type="entry name" value="S4"/>
    <property type="match status" value="1"/>
</dbReference>
<dbReference type="RefSeq" id="WP_187753207.1">
    <property type="nucleotide sequence ID" value="NZ_CAUZLR010000001.1"/>
</dbReference>
<dbReference type="Pfam" id="PF01479">
    <property type="entry name" value="S4"/>
    <property type="match status" value="1"/>
</dbReference>
<dbReference type="PANTHER" id="PTHR13633">
    <property type="entry name" value="MITOCHONDRIAL TRANSCRIPTION RESCUE FACTOR 1"/>
    <property type="match status" value="1"/>
</dbReference>
<dbReference type="InterPro" id="IPR036986">
    <property type="entry name" value="S4_RNA-bd_sf"/>
</dbReference>
<dbReference type="InterPro" id="IPR012677">
    <property type="entry name" value="Nucleotide-bd_a/b_plait_sf"/>
</dbReference>
<dbReference type="InterPro" id="IPR002942">
    <property type="entry name" value="S4_RNA-bd"/>
</dbReference>
<dbReference type="Proteomes" id="UP001314261">
    <property type="component" value="Unassembled WGS sequence"/>
</dbReference>
<keyword evidence="4" id="KW-1185">Reference proteome</keyword>
<proteinExistence type="predicted"/>
<evidence type="ECO:0000313" key="3">
    <source>
        <dbReference type="EMBL" id="CAK1223827.1"/>
    </source>
</evidence>
<dbReference type="Pfam" id="PF21278">
    <property type="entry name" value="YlmH_1st"/>
    <property type="match status" value="1"/>
</dbReference>
<accession>A0ABM9ML72</accession>
<organism evidence="3 4">
    <name type="scientific">Fructobacillus fructosus</name>
    <dbReference type="NCBI Taxonomy" id="1631"/>
    <lineage>
        <taxon>Bacteria</taxon>
        <taxon>Bacillati</taxon>
        <taxon>Bacillota</taxon>
        <taxon>Bacilli</taxon>
        <taxon>Lactobacillales</taxon>
        <taxon>Lactobacillaceae</taxon>
        <taxon>Fructobacillus</taxon>
    </lineage>
</organism>